<proteinExistence type="predicted"/>
<sequence length="208" mass="22061">MACTREKVTKLVKRDCHHSISGVKGLLDPITMVNINVNIQNSPVNFEKLEDTENNVVDVTESRGFGFLGVVEAAGPIDGDVGVAAVEFDGGADGATSGSLTEVEEAVEDRTVFADVEALELTREGDVGEGLGRDGREEVNVVIGVKTANVVGGGWERAVNLHAAVEGVVDDKVVRHADAVRFHWVALAVVVIADSWFVKVRNSSLLGV</sequence>
<gene>
    <name evidence="1" type="ORF">V8G54_016732</name>
</gene>
<reference evidence="1 2" key="1">
    <citation type="journal article" date="2023" name="Life. Sci Alliance">
        <title>Evolutionary insights into 3D genome organization and epigenetic landscape of Vigna mungo.</title>
        <authorList>
            <person name="Junaid A."/>
            <person name="Singh B."/>
            <person name="Bhatia S."/>
        </authorList>
    </citation>
    <scope>NUCLEOTIDE SEQUENCE [LARGE SCALE GENOMIC DNA]</scope>
    <source>
        <strain evidence="1">Urdbean</strain>
    </source>
</reference>
<dbReference type="Proteomes" id="UP001374535">
    <property type="component" value="Chromosome 5"/>
</dbReference>
<evidence type="ECO:0000313" key="2">
    <source>
        <dbReference type="Proteomes" id="UP001374535"/>
    </source>
</evidence>
<dbReference type="EMBL" id="CP144696">
    <property type="protein sequence ID" value="WVZ12202.1"/>
    <property type="molecule type" value="Genomic_DNA"/>
</dbReference>
<protein>
    <submittedName>
        <fullName evidence="1">Uncharacterized protein</fullName>
    </submittedName>
</protein>
<evidence type="ECO:0000313" key="1">
    <source>
        <dbReference type="EMBL" id="WVZ12202.1"/>
    </source>
</evidence>
<keyword evidence="2" id="KW-1185">Reference proteome</keyword>
<dbReference type="AlphaFoldDB" id="A0AAQ3NPE5"/>
<accession>A0AAQ3NPE5</accession>
<name>A0AAQ3NPE5_VIGMU</name>
<organism evidence="1 2">
    <name type="scientific">Vigna mungo</name>
    <name type="common">Black gram</name>
    <name type="synonym">Phaseolus mungo</name>
    <dbReference type="NCBI Taxonomy" id="3915"/>
    <lineage>
        <taxon>Eukaryota</taxon>
        <taxon>Viridiplantae</taxon>
        <taxon>Streptophyta</taxon>
        <taxon>Embryophyta</taxon>
        <taxon>Tracheophyta</taxon>
        <taxon>Spermatophyta</taxon>
        <taxon>Magnoliopsida</taxon>
        <taxon>eudicotyledons</taxon>
        <taxon>Gunneridae</taxon>
        <taxon>Pentapetalae</taxon>
        <taxon>rosids</taxon>
        <taxon>fabids</taxon>
        <taxon>Fabales</taxon>
        <taxon>Fabaceae</taxon>
        <taxon>Papilionoideae</taxon>
        <taxon>50 kb inversion clade</taxon>
        <taxon>NPAAA clade</taxon>
        <taxon>indigoferoid/millettioid clade</taxon>
        <taxon>Phaseoleae</taxon>
        <taxon>Vigna</taxon>
    </lineage>
</organism>